<dbReference type="AlphaFoldDB" id="A0A131ZYL6"/>
<sequence length="92" mass="10599">MLRKRSKSWKNWNVFIFLFVCFRSGTECGISLSKGGFFTHSTATNSNYYCTKCYQNSFGTKCLACNEFVEGEVISALGNTYHQKCFKCNRCR</sequence>
<dbReference type="SUPFAM" id="SSF57716">
    <property type="entry name" value="Glucocorticoid receptor-like (DNA-binding domain)"/>
    <property type="match status" value="1"/>
</dbReference>
<comment type="caution">
    <text evidence="4">The sequence shown here is derived from an EMBL/GenBank/DDBJ whole genome shotgun (WGS) entry which is preliminary data.</text>
</comment>
<dbReference type="PANTHER" id="PTHR24213">
    <property type="entry name" value="ACTIN-BINDING LIM PROTEIN"/>
    <property type="match status" value="1"/>
</dbReference>
<dbReference type="Pfam" id="PF00412">
    <property type="entry name" value="LIM"/>
    <property type="match status" value="1"/>
</dbReference>
<evidence type="ECO:0000313" key="4">
    <source>
        <dbReference type="EMBL" id="KPM03210.1"/>
    </source>
</evidence>
<accession>A0A131ZYL6</accession>
<evidence type="ECO:0000256" key="2">
    <source>
        <dbReference type="ARBA" id="ARBA00022833"/>
    </source>
</evidence>
<dbReference type="GO" id="GO:0015629">
    <property type="term" value="C:actin cytoskeleton"/>
    <property type="evidence" value="ECO:0007669"/>
    <property type="project" value="TreeGrafter"/>
</dbReference>
<dbReference type="GO" id="GO:0051015">
    <property type="term" value="F:actin filament binding"/>
    <property type="evidence" value="ECO:0007669"/>
    <property type="project" value="TreeGrafter"/>
</dbReference>
<dbReference type="InterPro" id="IPR051618">
    <property type="entry name" value="Actin-binding_LIM"/>
</dbReference>
<organism evidence="4 5">
    <name type="scientific">Sarcoptes scabiei</name>
    <name type="common">Itch mite</name>
    <name type="synonym">Acarus scabiei</name>
    <dbReference type="NCBI Taxonomy" id="52283"/>
    <lineage>
        <taxon>Eukaryota</taxon>
        <taxon>Metazoa</taxon>
        <taxon>Ecdysozoa</taxon>
        <taxon>Arthropoda</taxon>
        <taxon>Chelicerata</taxon>
        <taxon>Arachnida</taxon>
        <taxon>Acari</taxon>
        <taxon>Acariformes</taxon>
        <taxon>Sarcoptiformes</taxon>
        <taxon>Astigmata</taxon>
        <taxon>Psoroptidia</taxon>
        <taxon>Sarcoptoidea</taxon>
        <taxon>Sarcoptidae</taxon>
        <taxon>Sarcoptinae</taxon>
        <taxon>Sarcoptes</taxon>
    </lineage>
</organism>
<dbReference type="Gene3D" id="2.10.110.10">
    <property type="entry name" value="Cysteine Rich Protein"/>
    <property type="match status" value="1"/>
</dbReference>
<dbReference type="GO" id="GO:0046872">
    <property type="term" value="F:metal ion binding"/>
    <property type="evidence" value="ECO:0007669"/>
    <property type="project" value="UniProtKB-KW"/>
</dbReference>
<dbReference type="PANTHER" id="PTHR24213:SF9">
    <property type="entry name" value="UNCOORDINATED 115A, ISOFORM B-RELATED"/>
    <property type="match status" value="1"/>
</dbReference>
<dbReference type="GO" id="GO:0030032">
    <property type="term" value="P:lamellipodium assembly"/>
    <property type="evidence" value="ECO:0007669"/>
    <property type="project" value="TreeGrafter"/>
</dbReference>
<evidence type="ECO:0000313" key="5">
    <source>
        <dbReference type="Proteomes" id="UP000616769"/>
    </source>
</evidence>
<dbReference type="VEuPathDB" id="VectorBase:SSCA008055"/>
<proteinExistence type="predicted"/>
<keyword evidence="3" id="KW-0440">LIM domain</keyword>
<evidence type="ECO:0000256" key="3">
    <source>
        <dbReference type="ARBA" id="ARBA00023038"/>
    </source>
</evidence>
<keyword evidence="1" id="KW-0479">Metal-binding</keyword>
<reference evidence="4 5" key="1">
    <citation type="journal article" date="2015" name="Parasit. Vectors">
        <title>Draft genome of the scabies mite.</title>
        <authorList>
            <person name="Rider S.D.Jr."/>
            <person name="Morgan M.S."/>
            <person name="Arlian L.G."/>
        </authorList>
    </citation>
    <scope>NUCLEOTIDE SEQUENCE [LARGE SCALE GENOMIC DNA]</scope>
    <source>
        <strain evidence="4">Arlian Lab</strain>
    </source>
</reference>
<evidence type="ECO:0000256" key="1">
    <source>
        <dbReference type="ARBA" id="ARBA00022723"/>
    </source>
</evidence>
<dbReference type="InterPro" id="IPR001781">
    <property type="entry name" value="Znf_LIM"/>
</dbReference>
<keyword evidence="2" id="KW-0862">Zinc</keyword>
<name>A0A131ZYL6_SARSC</name>
<dbReference type="PROSITE" id="PS50023">
    <property type="entry name" value="LIM_DOMAIN_2"/>
    <property type="match status" value="1"/>
</dbReference>
<gene>
    <name evidence="4" type="ORF">QR98_0016400</name>
</gene>
<dbReference type="OrthoDB" id="1746725at2759"/>
<protein>
    <submittedName>
        <fullName evidence="4">Uncharacterized protein</fullName>
    </submittedName>
</protein>
<dbReference type="EMBL" id="JXLN01004395">
    <property type="protein sequence ID" value="KPM03210.1"/>
    <property type="molecule type" value="Genomic_DNA"/>
</dbReference>
<dbReference type="Proteomes" id="UP000616769">
    <property type="component" value="Unassembled WGS sequence"/>
</dbReference>